<evidence type="ECO:0000256" key="8">
    <source>
        <dbReference type="SAM" id="SignalP"/>
    </source>
</evidence>
<sequence>MRFAQTAVTFLLGLILAILNSSLGIIQKQVDTSYSLSMPFFSTLTFYFFQAILVVFPSSHKHWKQCIFPLLNGVVDFAGTACIVYAFPLTSVSSVSLFQTLAMPASLIFSLCIIKNRFTALHIVAVLLAMGFSAGFAGTDYSGTKLTGSILGILGAFLFGLSSVMMQKFGSQMSTFEYMSKMGLSGVLLSVVLCVSLETSLFVAANAGGIGLLVLYGIIAAFYIFLGLYVIGRSNAVFFMMCSVLVPVFTFPVDVLHFKSKFVWWQILIGFGMLGSVVLYIVAEWLGEKKQQNVVPTDPDTVCISEQANGSCQIGNTEA</sequence>
<dbReference type="InterPro" id="IPR009262">
    <property type="entry name" value="SLC35_F1/F2/F6"/>
</dbReference>
<proteinExistence type="inferred from homology"/>
<feature type="signal peptide" evidence="8">
    <location>
        <begin position="1"/>
        <end position="24"/>
    </location>
</feature>
<evidence type="ECO:0000313" key="9">
    <source>
        <dbReference type="EMBL" id="EST44792.1"/>
    </source>
</evidence>
<evidence type="ECO:0000256" key="1">
    <source>
        <dbReference type="ARBA" id="ARBA00004141"/>
    </source>
</evidence>
<feature type="transmembrane region" description="Helical" evidence="7">
    <location>
        <begin position="68"/>
        <end position="87"/>
    </location>
</feature>
<feature type="transmembrane region" description="Helical" evidence="7">
    <location>
        <begin position="34"/>
        <end position="56"/>
    </location>
</feature>
<feature type="transmembrane region" description="Helical" evidence="7">
    <location>
        <begin position="120"/>
        <end position="138"/>
    </location>
</feature>
<feature type="transmembrane region" description="Helical" evidence="7">
    <location>
        <begin position="150"/>
        <end position="170"/>
    </location>
</feature>
<keyword evidence="4 7" id="KW-0812">Transmembrane</keyword>
<protein>
    <submittedName>
        <fullName evidence="10">Solute carrier family 35 protein</fullName>
    </submittedName>
    <submittedName>
        <fullName evidence="9">Transmembrane domain-containing protein</fullName>
    </submittedName>
</protein>
<dbReference type="InterPro" id="IPR052221">
    <property type="entry name" value="SLC35F_Transporter"/>
</dbReference>
<dbReference type="EMBL" id="AUWU02000002">
    <property type="protein sequence ID" value="KAH0576259.1"/>
    <property type="molecule type" value="Genomic_DNA"/>
</dbReference>
<dbReference type="EMBL" id="KI546108">
    <property type="protein sequence ID" value="EST44792.1"/>
    <property type="molecule type" value="Genomic_DNA"/>
</dbReference>
<dbReference type="GO" id="GO:0016020">
    <property type="term" value="C:membrane"/>
    <property type="evidence" value="ECO:0007669"/>
    <property type="project" value="UniProtKB-SubCell"/>
</dbReference>
<dbReference type="VEuPathDB" id="GiardiaDB:SS50377_21821"/>
<evidence type="ECO:0000256" key="2">
    <source>
        <dbReference type="ARBA" id="ARBA00007863"/>
    </source>
</evidence>
<reference evidence="9 10" key="1">
    <citation type="journal article" date="2014" name="PLoS Genet.">
        <title>The Genome of Spironucleus salmonicida Highlights a Fish Pathogen Adapted to Fluctuating Environments.</title>
        <authorList>
            <person name="Xu F."/>
            <person name="Jerlstrom-Hultqvist J."/>
            <person name="Einarsson E."/>
            <person name="Astvaldsson A."/>
            <person name="Svard S.G."/>
            <person name="Andersson J.O."/>
        </authorList>
    </citation>
    <scope>NUCLEOTIDE SEQUENCE</scope>
    <source>
        <strain evidence="10">ATCC 50377</strain>
    </source>
</reference>
<dbReference type="Proteomes" id="UP000018208">
    <property type="component" value="Unassembled WGS sequence"/>
</dbReference>
<reference evidence="10" key="2">
    <citation type="submission" date="2020-12" db="EMBL/GenBank/DDBJ databases">
        <title>New Spironucleus salmonicida genome in near-complete chromosomes.</title>
        <authorList>
            <person name="Xu F."/>
            <person name="Kurt Z."/>
            <person name="Jimenez-Gonzalez A."/>
            <person name="Astvaldsson A."/>
            <person name="Andersson J.O."/>
            <person name="Svard S.G."/>
        </authorList>
    </citation>
    <scope>NUCLEOTIDE SEQUENCE</scope>
    <source>
        <strain evidence="10">ATCC 50377</strain>
    </source>
</reference>
<comment type="subcellular location">
    <subcellularLocation>
        <location evidence="1">Membrane</location>
        <topology evidence="1">Multi-pass membrane protein</topology>
    </subcellularLocation>
</comment>
<feature type="transmembrane region" description="Helical" evidence="7">
    <location>
        <begin position="182"/>
        <end position="204"/>
    </location>
</feature>
<feature type="transmembrane region" description="Helical" evidence="7">
    <location>
        <begin position="262"/>
        <end position="283"/>
    </location>
</feature>
<feature type="transmembrane region" description="Helical" evidence="7">
    <location>
        <begin position="237"/>
        <end position="256"/>
    </location>
</feature>
<evidence type="ECO:0000313" key="10">
    <source>
        <dbReference type="EMBL" id="KAH0576259.1"/>
    </source>
</evidence>
<feature type="chain" id="PRO_5004749109" evidence="8">
    <location>
        <begin position="25"/>
        <end position="319"/>
    </location>
</feature>
<keyword evidence="11" id="KW-1185">Reference proteome</keyword>
<comment type="similarity">
    <text evidence="2">Belongs to the SLC35F solute transporter family.</text>
</comment>
<keyword evidence="3" id="KW-0813">Transport</keyword>
<evidence type="ECO:0000256" key="6">
    <source>
        <dbReference type="ARBA" id="ARBA00023136"/>
    </source>
</evidence>
<dbReference type="PANTHER" id="PTHR14233">
    <property type="entry name" value="DUF914-RELATED"/>
    <property type="match status" value="1"/>
</dbReference>
<organism evidence="9">
    <name type="scientific">Spironucleus salmonicida</name>
    <dbReference type="NCBI Taxonomy" id="348837"/>
    <lineage>
        <taxon>Eukaryota</taxon>
        <taxon>Metamonada</taxon>
        <taxon>Diplomonadida</taxon>
        <taxon>Hexamitidae</taxon>
        <taxon>Hexamitinae</taxon>
        <taxon>Spironucleus</taxon>
    </lineage>
</organism>
<feature type="transmembrane region" description="Helical" evidence="7">
    <location>
        <begin position="210"/>
        <end position="230"/>
    </location>
</feature>
<keyword evidence="6 7" id="KW-0472">Membrane</keyword>
<name>V6LJT7_9EUKA</name>
<dbReference type="PANTHER" id="PTHR14233:SF4">
    <property type="entry name" value="SOLUTE CARRIER FAMILY 35 MEMBER F2"/>
    <property type="match status" value="1"/>
</dbReference>
<dbReference type="AlphaFoldDB" id="V6LJT7"/>
<evidence type="ECO:0000313" key="11">
    <source>
        <dbReference type="Proteomes" id="UP000018208"/>
    </source>
</evidence>
<feature type="transmembrane region" description="Helical" evidence="7">
    <location>
        <begin position="93"/>
        <end position="113"/>
    </location>
</feature>
<keyword evidence="5 7" id="KW-1133">Transmembrane helix</keyword>
<dbReference type="GO" id="GO:0022857">
    <property type="term" value="F:transmembrane transporter activity"/>
    <property type="evidence" value="ECO:0007669"/>
    <property type="project" value="InterPro"/>
</dbReference>
<gene>
    <name evidence="9" type="ORF">SS50377_15300</name>
    <name evidence="10" type="ORF">SS50377_21821</name>
</gene>
<evidence type="ECO:0000256" key="4">
    <source>
        <dbReference type="ARBA" id="ARBA00022692"/>
    </source>
</evidence>
<evidence type="ECO:0000256" key="7">
    <source>
        <dbReference type="SAM" id="Phobius"/>
    </source>
</evidence>
<evidence type="ECO:0000256" key="3">
    <source>
        <dbReference type="ARBA" id="ARBA00022448"/>
    </source>
</evidence>
<dbReference type="OrthoDB" id="429955at2759"/>
<accession>V6LJT7</accession>
<keyword evidence="8" id="KW-0732">Signal</keyword>
<evidence type="ECO:0000256" key="5">
    <source>
        <dbReference type="ARBA" id="ARBA00022989"/>
    </source>
</evidence>
<dbReference type="Pfam" id="PF06027">
    <property type="entry name" value="SLC35F"/>
    <property type="match status" value="1"/>
</dbReference>